<comment type="similarity">
    <text evidence="2 15">Belongs to the peptidase S16 family. Archaeal LonB subfamily.</text>
</comment>
<dbReference type="EMBL" id="JXMW01000008">
    <property type="protein sequence ID" value="OQD58807.1"/>
    <property type="molecule type" value="Genomic_DNA"/>
</dbReference>
<dbReference type="Proteomes" id="UP000191661">
    <property type="component" value="Unassembled WGS sequence"/>
</dbReference>
<comment type="caution">
    <text evidence="18">The sequence shown here is derived from an EMBL/GenBank/DDBJ whole genome shotgun (WGS) entry which is preliminary data.</text>
</comment>
<dbReference type="AlphaFoldDB" id="A0A1V6N2H0"/>
<evidence type="ECO:0000256" key="10">
    <source>
        <dbReference type="ARBA" id="ARBA00022840"/>
    </source>
</evidence>
<dbReference type="GO" id="GO:0030163">
    <property type="term" value="P:protein catabolic process"/>
    <property type="evidence" value="ECO:0007669"/>
    <property type="project" value="UniProtKB-UniRule"/>
</dbReference>
<dbReference type="InterPro" id="IPR004663">
    <property type="entry name" value="Lon_arc"/>
</dbReference>
<feature type="compositionally biased region" description="Basic and acidic residues" evidence="16">
    <location>
        <begin position="120"/>
        <end position="136"/>
    </location>
</feature>
<feature type="transmembrane region" description="Helical" evidence="15">
    <location>
        <begin position="274"/>
        <end position="290"/>
    </location>
</feature>
<evidence type="ECO:0000256" key="6">
    <source>
        <dbReference type="ARBA" id="ARBA00022692"/>
    </source>
</evidence>
<evidence type="ECO:0000256" key="15">
    <source>
        <dbReference type="RuleBase" id="RU369001"/>
    </source>
</evidence>
<dbReference type="Gene3D" id="3.40.50.300">
    <property type="entry name" value="P-loop containing nucleotide triphosphate hydrolases"/>
    <property type="match status" value="1"/>
</dbReference>
<dbReference type="InterPro" id="IPR027065">
    <property type="entry name" value="Lon_Prtase"/>
</dbReference>
<dbReference type="PANTHER" id="PTHR10046">
    <property type="entry name" value="ATP DEPENDENT LON PROTEASE FAMILY MEMBER"/>
    <property type="match status" value="1"/>
</dbReference>
<evidence type="ECO:0000256" key="11">
    <source>
        <dbReference type="ARBA" id="ARBA00022989"/>
    </source>
</evidence>
<dbReference type="NCBIfam" id="TIGR00764">
    <property type="entry name" value="lon_rel"/>
    <property type="match status" value="1"/>
</dbReference>
<feature type="domain" description="Lon proteolytic" evidence="17">
    <location>
        <begin position="554"/>
        <end position="733"/>
    </location>
</feature>
<dbReference type="SUPFAM" id="SSF52540">
    <property type="entry name" value="P-loop containing nucleoside triphosphate hydrolases"/>
    <property type="match status" value="1"/>
</dbReference>
<proteinExistence type="inferred from homology"/>
<evidence type="ECO:0000256" key="13">
    <source>
        <dbReference type="ARBA" id="ARBA00026070"/>
    </source>
</evidence>
<dbReference type="InterPro" id="IPR008269">
    <property type="entry name" value="Lon_proteolytic"/>
</dbReference>
<dbReference type="SUPFAM" id="SSF54211">
    <property type="entry name" value="Ribosomal protein S5 domain 2-like"/>
    <property type="match status" value="1"/>
</dbReference>
<dbReference type="Gene3D" id="3.30.230.10">
    <property type="match status" value="1"/>
</dbReference>
<keyword evidence="19" id="KW-1185">Reference proteome</keyword>
<dbReference type="Pfam" id="PF00158">
    <property type="entry name" value="Sigma54_activat"/>
    <property type="match status" value="1"/>
</dbReference>
<evidence type="ECO:0000256" key="14">
    <source>
        <dbReference type="PROSITE-ProRule" id="PRU01122"/>
    </source>
</evidence>
<evidence type="ECO:0000256" key="16">
    <source>
        <dbReference type="SAM" id="MobiDB-lite"/>
    </source>
</evidence>
<evidence type="ECO:0000259" key="17">
    <source>
        <dbReference type="PROSITE" id="PS51786"/>
    </source>
</evidence>
<dbReference type="PROSITE" id="PS51786">
    <property type="entry name" value="LON_PROTEOLYTIC"/>
    <property type="match status" value="1"/>
</dbReference>
<evidence type="ECO:0000313" key="18">
    <source>
        <dbReference type="EMBL" id="OQD58807.1"/>
    </source>
</evidence>
<evidence type="ECO:0000256" key="9">
    <source>
        <dbReference type="ARBA" id="ARBA00022825"/>
    </source>
</evidence>
<dbReference type="InterPro" id="IPR046843">
    <property type="entry name" value="LonB_AAA-LID"/>
</dbReference>
<keyword evidence="8 14" id="KW-0378">Hydrolase</keyword>
<feature type="transmembrane region" description="Helical" evidence="15">
    <location>
        <begin position="252"/>
        <end position="268"/>
    </location>
</feature>
<dbReference type="InterPro" id="IPR000523">
    <property type="entry name" value="Mg_chelatse_chII-like_cat_dom"/>
</dbReference>
<keyword evidence="9 14" id="KW-0720">Serine protease</keyword>
<dbReference type="EC" id="3.4.21.-" evidence="15"/>
<comment type="subcellular location">
    <subcellularLocation>
        <location evidence="1 15">Cell membrane</location>
        <topology evidence="1 15">Multi-pass membrane protein</topology>
    </subcellularLocation>
</comment>
<feature type="active site" evidence="14">
    <location>
        <position position="683"/>
    </location>
</feature>
<feature type="compositionally biased region" description="Basic and acidic residues" evidence="16">
    <location>
        <begin position="100"/>
        <end position="111"/>
    </location>
</feature>
<gene>
    <name evidence="18" type="primary">lonB</name>
    <name evidence="18" type="ORF">MBBAR_8c00310</name>
</gene>
<keyword evidence="10 15" id="KW-0067">ATP-binding</keyword>
<comment type="function">
    <text evidence="15">ATP-dependent serine protease that mediates the selective degradation of mutant and abnormal proteins as well as certain short-lived regulatory proteins. Degrades polypeptides processively.</text>
</comment>
<dbReference type="InterPro" id="IPR020568">
    <property type="entry name" value="Ribosomal_Su5_D2-typ_SF"/>
</dbReference>
<reference evidence="18 19" key="1">
    <citation type="submission" date="2014-12" db="EMBL/GenBank/DDBJ databases">
        <title>Genome sequence of Methanobrevibacter arboriphilicus DH1, DSM1125.</title>
        <authorList>
            <person name="Poehlein A."/>
            <person name="Thauer R.K."/>
            <person name="Seedorf H."/>
            <person name="Daniel R."/>
        </authorList>
    </citation>
    <scope>NUCLEOTIDE SEQUENCE [LARGE SCALE GENOMIC DNA]</scope>
    <source>
        <strain evidence="18 19">DH1</strain>
    </source>
</reference>
<protein>
    <recommendedName>
        <fullName evidence="3 15">Archaeal Lon protease</fullName>
        <ecNumber evidence="15">3.4.21.-</ecNumber>
    </recommendedName>
    <alternativeName>
        <fullName evidence="15">ATP-dependent protease La homolog</fullName>
    </alternativeName>
</protein>
<evidence type="ECO:0000313" key="19">
    <source>
        <dbReference type="Proteomes" id="UP000191661"/>
    </source>
</evidence>
<name>A0A1V6N2H0_METAZ</name>
<feature type="region of interest" description="Disordered" evidence="16">
    <location>
        <begin position="78"/>
        <end position="136"/>
    </location>
</feature>
<dbReference type="InterPro" id="IPR003593">
    <property type="entry name" value="AAA+_ATPase"/>
</dbReference>
<dbReference type="Pfam" id="PF05362">
    <property type="entry name" value="Lon_C"/>
    <property type="match status" value="1"/>
</dbReference>
<dbReference type="InterPro" id="IPR014721">
    <property type="entry name" value="Ribsml_uS5_D2-typ_fold_subgr"/>
</dbReference>
<keyword evidence="7 15" id="KW-0547">Nucleotide-binding</keyword>
<evidence type="ECO:0000256" key="7">
    <source>
        <dbReference type="ARBA" id="ARBA00022741"/>
    </source>
</evidence>
<dbReference type="GO" id="GO:0006508">
    <property type="term" value="P:proteolysis"/>
    <property type="evidence" value="ECO:0007669"/>
    <property type="project" value="UniProtKB-KW"/>
</dbReference>
<comment type="subunit">
    <text evidence="13 15">Homohexamer. Organized in a ring with a central cavity.</text>
</comment>
<dbReference type="GO" id="GO:0004176">
    <property type="term" value="F:ATP-dependent peptidase activity"/>
    <property type="evidence" value="ECO:0007669"/>
    <property type="project" value="UniProtKB-UniRule"/>
</dbReference>
<dbReference type="GO" id="GO:0005524">
    <property type="term" value="F:ATP binding"/>
    <property type="evidence" value="ECO:0007669"/>
    <property type="project" value="UniProtKB-UniRule"/>
</dbReference>
<dbReference type="InterPro" id="IPR002078">
    <property type="entry name" value="Sigma_54_int"/>
</dbReference>
<keyword evidence="4 15" id="KW-1003">Cell membrane</keyword>
<keyword evidence="5 14" id="KW-0645">Protease</keyword>
<dbReference type="SMART" id="SM00382">
    <property type="entry name" value="AAA"/>
    <property type="match status" value="1"/>
</dbReference>
<keyword evidence="12 15" id="KW-0472">Membrane</keyword>
<evidence type="ECO:0000256" key="8">
    <source>
        <dbReference type="ARBA" id="ARBA00022801"/>
    </source>
</evidence>
<dbReference type="PRINTS" id="PR00830">
    <property type="entry name" value="ENDOLAPTASE"/>
</dbReference>
<dbReference type="Pfam" id="PF01078">
    <property type="entry name" value="Mg_chelatase"/>
    <property type="match status" value="1"/>
</dbReference>
<evidence type="ECO:0000256" key="1">
    <source>
        <dbReference type="ARBA" id="ARBA00004651"/>
    </source>
</evidence>
<evidence type="ECO:0000256" key="4">
    <source>
        <dbReference type="ARBA" id="ARBA00022475"/>
    </source>
</evidence>
<keyword evidence="6 15" id="KW-0812">Transmembrane</keyword>
<dbReference type="Gene3D" id="1.10.8.60">
    <property type="match status" value="1"/>
</dbReference>
<dbReference type="GO" id="GO:0004252">
    <property type="term" value="F:serine-type endopeptidase activity"/>
    <property type="evidence" value="ECO:0007669"/>
    <property type="project" value="UniProtKB-UniRule"/>
</dbReference>
<evidence type="ECO:0000256" key="12">
    <source>
        <dbReference type="ARBA" id="ARBA00023136"/>
    </source>
</evidence>
<evidence type="ECO:0000256" key="3">
    <source>
        <dbReference type="ARBA" id="ARBA00022016"/>
    </source>
</evidence>
<dbReference type="InterPro" id="IPR027417">
    <property type="entry name" value="P-loop_NTPase"/>
</dbReference>
<sequence>MKINKESSKFLDDSQKKFESSMNYNNIKSTYSIKKTNIKSTENICFNDINGSVNSIKDINPNKTSIKKEAIKITFDTNKNHTNKNHNLAENMENDDISEDEQKNENIGKEEIESEDNDLENNKDELPQSNEDSNHEKQNMLDYEDIGSTKDIDVPPLLIDQVIGHEESVETIKKAAKQRRNVLLIGDPGVGKSMIAKGMAELLPPEVLQDVLVYPNAEDSNNPLIRTVPSGDGKRIVMANKSTTKGYEEKKLIVTMILIAGVLALGFIYRTQLLFAILAALFIFFISMQIKPKNITMAPKLLVNNSEKRFAPFEDATGAHAGALLGDVRHDPYQSGGLGTPAHERVEPGMIHKANRGVLYIDEIGTMTMKTQQELLSAMQEKKYSITGQSENSSGAMVRSQAVPCDFVLVASGNIQVLEGMHIAMRSRIRGYGYEVFMKDNMPDTKENRKKLIQFVAQEVKNDGRIPHFSPEALDEIIREAKRRAGKKESLTLRLRDLGGLVRAAGDVAKEEGANLVHAEHVLTAKKYSRTLEQQIADRSIIQRKEYAVFNPEGGKIGIVNGLSVIGDRSGLMLPIAAEAAPAQSKREGKIIATGKLGEIAKESVQNVSALIKKHTGTDISLYDIHIQFLQTYDGVEGDSASVSIAAAVISAIEEIPIDQTVALTGSLSVRGDVLPIGGATSKIEAAAEAGIKKVLIPRSNMKDVMIEKKYEDAIEIIPVDTLSDVLENILIGCSEKNSLIKKMKKISSAVADKVPKRPLNACDIPSKS</sequence>
<evidence type="ECO:0000256" key="5">
    <source>
        <dbReference type="ARBA" id="ARBA00022670"/>
    </source>
</evidence>
<organism evidence="18 19">
    <name type="scientific">Methanobrevibacter arboriphilus JCM 13429 = DSM 1125</name>
    <dbReference type="NCBI Taxonomy" id="1300164"/>
    <lineage>
        <taxon>Archaea</taxon>
        <taxon>Methanobacteriati</taxon>
        <taxon>Methanobacteriota</taxon>
        <taxon>Methanomada group</taxon>
        <taxon>Methanobacteria</taxon>
        <taxon>Methanobacteriales</taxon>
        <taxon>Methanobacteriaceae</taxon>
        <taxon>Methanobrevibacter</taxon>
    </lineage>
</organism>
<dbReference type="Pfam" id="PF20436">
    <property type="entry name" value="LonB_AAA-LID"/>
    <property type="match status" value="1"/>
</dbReference>
<dbReference type="GO" id="GO:0005886">
    <property type="term" value="C:plasma membrane"/>
    <property type="evidence" value="ECO:0007669"/>
    <property type="project" value="UniProtKB-SubCell"/>
</dbReference>
<accession>A0A1V6N2H0</accession>
<keyword evidence="11 15" id="KW-1133">Transmembrane helix</keyword>
<feature type="active site" evidence="14">
    <location>
        <position position="640"/>
    </location>
</feature>
<dbReference type="GO" id="GO:0006355">
    <property type="term" value="P:regulation of DNA-templated transcription"/>
    <property type="evidence" value="ECO:0007669"/>
    <property type="project" value="InterPro"/>
</dbReference>
<evidence type="ECO:0000256" key="2">
    <source>
        <dbReference type="ARBA" id="ARBA00009579"/>
    </source>
</evidence>